<keyword evidence="1" id="KW-0472">Membrane</keyword>
<organism evidence="2 3">
    <name type="scientific">Quillaja saponaria</name>
    <name type="common">Soap bark tree</name>
    <dbReference type="NCBI Taxonomy" id="32244"/>
    <lineage>
        <taxon>Eukaryota</taxon>
        <taxon>Viridiplantae</taxon>
        <taxon>Streptophyta</taxon>
        <taxon>Embryophyta</taxon>
        <taxon>Tracheophyta</taxon>
        <taxon>Spermatophyta</taxon>
        <taxon>Magnoliopsida</taxon>
        <taxon>eudicotyledons</taxon>
        <taxon>Gunneridae</taxon>
        <taxon>Pentapetalae</taxon>
        <taxon>rosids</taxon>
        <taxon>fabids</taxon>
        <taxon>Fabales</taxon>
        <taxon>Quillajaceae</taxon>
        <taxon>Quillaja</taxon>
    </lineage>
</organism>
<dbReference type="Proteomes" id="UP001163823">
    <property type="component" value="Chromosome 8"/>
</dbReference>
<dbReference type="Pfam" id="PF03140">
    <property type="entry name" value="DUF247"/>
    <property type="match status" value="1"/>
</dbReference>
<evidence type="ECO:0000313" key="2">
    <source>
        <dbReference type="EMBL" id="KAJ7958558.1"/>
    </source>
</evidence>
<gene>
    <name evidence="2" type="ORF">O6P43_019269</name>
</gene>
<feature type="transmembrane region" description="Helical" evidence="1">
    <location>
        <begin position="337"/>
        <end position="355"/>
    </location>
</feature>
<evidence type="ECO:0000313" key="3">
    <source>
        <dbReference type="Proteomes" id="UP001163823"/>
    </source>
</evidence>
<sequence>METCKVSFNHDHEWVIDLSRTLEEDLESHNNSSSFSDYDDHDDEFASTISVFNVPKALLSSKPEAYTPQVIAFGPYHHRRLELFEMERCKITSAKQVQKNMKPGTKFHDLVHQISTNDVHTRACYHRYLDFDQETLAWLFSMDASFLLEYLQTFCSYSSGNYKINNEGPPASARSSVMDRHLMMIDYTRRRTVHQEILRDVIMLENQIPLFLIREVHGFFDQQDNIQVHELVLVTILMGFCKYISPIKYLEDQNFKQECLTKSHLLDLLYDYIVVPELQFPPEIIDPEQKEKDTDNKEDNEEVTCWFTSAIYAIIKLIWLINWAPVHFIFKICKSKVAMLLITLLWKVLVTFFKFRGKTALTNLASSAENVVEEVENSTDSVANPDESPLVEELAIPSVRELSKIGVKLRPTKGGLSTIKFDKSLGIFHLPVIHVNDNSDVVLRNLVAYEASAAPEAMIFTRYTELMNGIIDTEEDVRILREAGVLINRMKSDKEVASLWNGMTKSVRITKVPILDRAIESANEYYTTSWKVKMKATMKKYVYGSWPCLTFLAANVLLCLTTVEAVCSVYPCSKFLHVF</sequence>
<reference evidence="2" key="1">
    <citation type="journal article" date="2023" name="Science">
        <title>Elucidation of the pathway for biosynthesis of saponin adjuvants from the soapbark tree.</title>
        <authorList>
            <person name="Reed J."/>
            <person name="Orme A."/>
            <person name="El-Demerdash A."/>
            <person name="Owen C."/>
            <person name="Martin L.B.B."/>
            <person name="Misra R.C."/>
            <person name="Kikuchi S."/>
            <person name="Rejzek M."/>
            <person name="Martin A.C."/>
            <person name="Harkess A."/>
            <person name="Leebens-Mack J."/>
            <person name="Louveau T."/>
            <person name="Stephenson M.J."/>
            <person name="Osbourn A."/>
        </authorList>
    </citation>
    <scope>NUCLEOTIDE SEQUENCE</scope>
    <source>
        <strain evidence="2">S10</strain>
    </source>
</reference>
<dbReference type="KEGG" id="qsa:O6P43_019269"/>
<keyword evidence="1" id="KW-1133">Transmembrane helix</keyword>
<name>A0AAD7PK43_QUISA</name>
<accession>A0AAD7PK43</accession>
<dbReference type="PANTHER" id="PTHR31170">
    <property type="entry name" value="BNAC04G53230D PROTEIN"/>
    <property type="match status" value="1"/>
</dbReference>
<evidence type="ECO:0000256" key="1">
    <source>
        <dbReference type="SAM" id="Phobius"/>
    </source>
</evidence>
<comment type="caution">
    <text evidence="2">The sequence shown here is derived from an EMBL/GenBank/DDBJ whole genome shotgun (WGS) entry which is preliminary data.</text>
</comment>
<dbReference type="EMBL" id="JARAOO010000008">
    <property type="protein sequence ID" value="KAJ7958558.1"/>
    <property type="molecule type" value="Genomic_DNA"/>
</dbReference>
<feature type="transmembrane region" description="Helical" evidence="1">
    <location>
        <begin position="306"/>
        <end position="330"/>
    </location>
</feature>
<proteinExistence type="predicted"/>
<protein>
    <submittedName>
        <fullName evidence="2">Uncharacterized protein</fullName>
    </submittedName>
</protein>
<dbReference type="PANTHER" id="PTHR31170:SF25">
    <property type="entry name" value="BNAA09G04570D PROTEIN"/>
    <property type="match status" value="1"/>
</dbReference>
<keyword evidence="1" id="KW-0812">Transmembrane</keyword>
<keyword evidence="3" id="KW-1185">Reference proteome</keyword>
<dbReference type="AlphaFoldDB" id="A0AAD7PK43"/>
<dbReference type="InterPro" id="IPR004158">
    <property type="entry name" value="DUF247_pln"/>
</dbReference>